<evidence type="ECO:0000256" key="5">
    <source>
        <dbReference type="ARBA" id="ARBA00023002"/>
    </source>
</evidence>
<dbReference type="PANTHER" id="PTHR43673:SF2">
    <property type="entry name" value="NITROREDUCTASE"/>
    <property type="match status" value="1"/>
</dbReference>
<dbReference type="RefSeq" id="WP_305172507.1">
    <property type="nucleotide sequence ID" value="NZ_JAUUDS010000002.1"/>
</dbReference>
<evidence type="ECO:0000259" key="6">
    <source>
        <dbReference type="Pfam" id="PF00881"/>
    </source>
</evidence>
<evidence type="ECO:0000256" key="1">
    <source>
        <dbReference type="ARBA" id="ARBA00001917"/>
    </source>
</evidence>
<organism evidence="7 8">
    <name type="scientific">Sphingomonas aurea</name>
    <dbReference type="NCBI Taxonomy" id="3063994"/>
    <lineage>
        <taxon>Bacteria</taxon>
        <taxon>Pseudomonadati</taxon>
        <taxon>Pseudomonadota</taxon>
        <taxon>Alphaproteobacteria</taxon>
        <taxon>Sphingomonadales</taxon>
        <taxon>Sphingomonadaceae</taxon>
        <taxon>Sphingomonas</taxon>
    </lineage>
</organism>
<name>A0ABT9EIU3_9SPHN</name>
<reference evidence="7 8" key="1">
    <citation type="submission" date="2023-07" db="EMBL/GenBank/DDBJ databases">
        <authorList>
            <person name="Kim M.K."/>
        </authorList>
    </citation>
    <scope>NUCLEOTIDE SEQUENCE [LARGE SCALE GENOMIC DNA]</scope>
    <source>
        <strain evidence="7 8">KR1UV-12</strain>
    </source>
</reference>
<dbReference type="InterPro" id="IPR029479">
    <property type="entry name" value="Nitroreductase"/>
</dbReference>
<dbReference type="Proteomes" id="UP001230685">
    <property type="component" value="Unassembled WGS sequence"/>
</dbReference>
<dbReference type="Gene3D" id="3.40.109.10">
    <property type="entry name" value="NADH Oxidase"/>
    <property type="match status" value="1"/>
</dbReference>
<keyword evidence="5" id="KW-0560">Oxidoreductase</keyword>
<sequence>MELKRAIAERRSVRGFLPTPVSVETLRGMAVEAARAASGGNLQPWHVDIVVGSPLTQLKAIMARALADGEVEKHGYDIYPAALDGLYDERRRAAGEALYGHLGIPRADREGRRAWFARNFALFGAPAAYFVTVERRMGPPQWADLGMFLQNLMLLAVGEGLATCPQEAWAMYPTKVEGFLGVPAERMLFCGVAIGIEDPEEPANRTRSDRAPAGEWLYVRE</sequence>
<evidence type="ECO:0000256" key="2">
    <source>
        <dbReference type="ARBA" id="ARBA00007118"/>
    </source>
</evidence>
<gene>
    <name evidence="7" type="ORF">Q5H91_06605</name>
</gene>
<dbReference type="PANTHER" id="PTHR43673">
    <property type="entry name" value="NAD(P)H NITROREDUCTASE YDGI-RELATED"/>
    <property type="match status" value="1"/>
</dbReference>
<keyword evidence="3" id="KW-0285">Flavoprotein</keyword>
<evidence type="ECO:0000313" key="7">
    <source>
        <dbReference type="EMBL" id="MDP1026876.1"/>
    </source>
</evidence>
<proteinExistence type="inferred from homology"/>
<accession>A0ABT9EIU3</accession>
<dbReference type="CDD" id="cd02136">
    <property type="entry name" value="PnbA_NfnB-like"/>
    <property type="match status" value="1"/>
</dbReference>
<keyword evidence="4" id="KW-0288">FMN</keyword>
<keyword evidence="8" id="KW-1185">Reference proteome</keyword>
<comment type="similarity">
    <text evidence="2">Belongs to the nitroreductase family.</text>
</comment>
<dbReference type="EMBL" id="JAUUDS010000002">
    <property type="protein sequence ID" value="MDP1026876.1"/>
    <property type="molecule type" value="Genomic_DNA"/>
</dbReference>
<comment type="caution">
    <text evidence="7">The sequence shown here is derived from an EMBL/GenBank/DDBJ whole genome shotgun (WGS) entry which is preliminary data.</text>
</comment>
<feature type="domain" description="Nitroreductase" evidence="6">
    <location>
        <begin position="7"/>
        <end position="195"/>
    </location>
</feature>
<dbReference type="Pfam" id="PF00881">
    <property type="entry name" value="Nitroreductase"/>
    <property type="match status" value="1"/>
</dbReference>
<protein>
    <submittedName>
        <fullName evidence="7">Nitroreductase</fullName>
    </submittedName>
</protein>
<dbReference type="InterPro" id="IPR000415">
    <property type="entry name" value="Nitroreductase-like"/>
</dbReference>
<evidence type="ECO:0000256" key="4">
    <source>
        <dbReference type="ARBA" id="ARBA00022643"/>
    </source>
</evidence>
<evidence type="ECO:0000256" key="3">
    <source>
        <dbReference type="ARBA" id="ARBA00022630"/>
    </source>
</evidence>
<dbReference type="SUPFAM" id="SSF55469">
    <property type="entry name" value="FMN-dependent nitroreductase-like"/>
    <property type="match status" value="1"/>
</dbReference>
<comment type="cofactor">
    <cofactor evidence="1">
        <name>FMN</name>
        <dbReference type="ChEBI" id="CHEBI:58210"/>
    </cofactor>
</comment>
<evidence type="ECO:0000313" key="8">
    <source>
        <dbReference type="Proteomes" id="UP001230685"/>
    </source>
</evidence>